<dbReference type="SUPFAM" id="SSF56436">
    <property type="entry name" value="C-type lectin-like"/>
    <property type="match status" value="1"/>
</dbReference>
<evidence type="ECO:0000256" key="1">
    <source>
        <dbReference type="SAM" id="MobiDB-lite"/>
    </source>
</evidence>
<feature type="compositionally biased region" description="Basic and acidic residues" evidence="1">
    <location>
        <begin position="214"/>
        <end position="233"/>
    </location>
</feature>
<proteinExistence type="predicted"/>
<dbReference type="InterPro" id="IPR016187">
    <property type="entry name" value="CTDL_fold"/>
</dbReference>
<dbReference type="GeneID" id="111124995"/>
<sequence length="333" mass="37570">MQIFPITYQLVATSCEESNGVICQTSYGNVLRYVSLANTTYSHAINACLNLSLTLFDPINFNPSLLSHVLNIPEDVTKIWTPITREFLWRNGNDLEKVNKIFVRPFCGVLKNDSTLESQNCNGKESALCFIDVQSKFVENRKFQSEENMAKYLGIGGGIAAVVLIFVVVLIIKRRKTQKSAGDLSVNGTDGGGDSGEESYLRDNYGFRKGITAEMHDGENNRQSETDLDERSSIENSSVEETFTSVGSRHSETANDESFIRRSIETRGPDDDNCDERQQINERQLYQPNEVHSDINQTRHTSGDMPSFSRPNFRTYGINFTNKAYDYSRPFNV</sequence>
<evidence type="ECO:0000313" key="3">
    <source>
        <dbReference type="Proteomes" id="UP000694844"/>
    </source>
</evidence>
<keyword evidence="2" id="KW-0472">Membrane</keyword>
<keyword evidence="3" id="KW-1185">Reference proteome</keyword>
<reference evidence="4" key="1">
    <citation type="submission" date="2025-08" db="UniProtKB">
        <authorList>
            <consortium name="RefSeq"/>
        </authorList>
    </citation>
    <scope>IDENTIFICATION</scope>
    <source>
        <tissue evidence="4">Whole sample</tissue>
    </source>
</reference>
<feature type="region of interest" description="Disordered" evidence="1">
    <location>
        <begin position="212"/>
        <end position="256"/>
    </location>
</feature>
<keyword evidence="2" id="KW-0812">Transmembrane</keyword>
<protein>
    <submittedName>
        <fullName evidence="4">Uncharacterized protein LOC111124995 isoform X2</fullName>
    </submittedName>
</protein>
<dbReference type="OrthoDB" id="10639158at2759"/>
<organism evidence="3 4">
    <name type="scientific">Crassostrea virginica</name>
    <name type="common">Eastern oyster</name>
    <dbReference type="NCBI Taxonomy" id="6565"/>
    <lineage>
        <taxon>Eukaryota</taxon>
        <taxon>Metazoa</taxon>
        <taxon>Spiralia</taxon>
        <taxon>Lophotrochozoa</taxon>
        <taxon>Mollusca</taxon>
        <taxon>Bivalvia</taxon>
        <taxon>Autobranchia</taxon>
        <taxon>Pteriomorphia</taxon>
        <taxon>Ostreida</taxon>
        <taxon>Ostreoidea</taxon>
        <taxon>Ostreidae</taxon>
        <taxon>Crassostrea</taxon>
    </lineage>
</organism>
<dbReference type="Proteomes" id="UP000694844">
    <property type="component" value="Chromosome 3"/>
</dbReference>
<dbReference type="RefSeq" id="XP_022324081.1">
    <property type="nucleotide sequence ID" value="XM_022468373.1"/>
</dbReference>
<evidence type="ECO:0000256" key="2">
    <source>
        <dbReference type="SAM" id="Phobius"/>
    </source>
</evidence>
<name>A0A8B8DAW8_CRAVI</name>
<gene>
    <name evidence="4" type="primary">LOC111124995</name>
</gene>
<evidence type="ECO:0000313" key="4">
    <source>
        <dbReference type="RefSeq" id="XP_022324081.1"/>
    </source>
</evidence>
<keyword evidence="2" id="KW-1133">Transmembrane helix</keyword>
<accession>A0A8B8DAW8</accession>
<feature type="compositionally biased region" description="Polar residues" evidence="1">
    <location>
        <begin position="234"/>
        <end position="248"/>
    </location>
</feature>
<dbReference type="AlphaFoldDB" id="A0A8B8DAW8"/>
<feature type="transmembrane region" description="Helical" evidence="2">
    <location>
        <begin position="152"/>
        <end position="172"/>
    </location>
</feature>